<reference evidence="1 2" key="1">
    <citation type="submission" date="2023-03" db="EMBL/GenBank/DDBJ databases">
        <title>High recombination rates correlate with genetic variation in Cardiocondyla obscurior ants.</title>
        <authorList>
            <person name="Errbii M."/>
        </authorList>
    </citation>
    <scope>NUCLEOTIDE SEQUENCE [LARGE SCALE GENOMIC DNA]</scope>
    <source>
        <strain evidence="1">Alpha-2009</strain>
        <tissue evidence="1">Whole body</tissue>
    </source>
</reference>
<evidence type="ECO:0000313" key="2">
    <source>
        <dbReference type="Proteomes" id="UP001430953"/>
    </source>
</evidence>
<protein>
    <submittedName>
        <fullName evidence="1">Uncharacterized protein</fullName>
    </submittedName>
</protein>
<comment type="caution">
    <text evidence="1">The sequence shown here is derived from an EMBL/GenBank/DDBJ whole genome shotgun (WGS) entry which is preliminary data.</text>
</comment>
<sequence>MIARRPMALVTEASQEMRTSYCGGERGAMAACLGRSPGVANADLLPGLKCNSNCARTVTGFILEQRPPTTTGDMREREFNLEFKGIKNIKNKSP</sequence>
<name>A0AAW2GYD0_9HYME</name>
<proteinExistence type="predicted"/>
<dbReference type="Proteomes" id="UP001430953">
    <property type="component" value="Unassembled WGS sequence"/>
</dbReference>
<dbReference type="AlphaFoldDB" id="A0AAW2GYD0"/>
<gene>
    <name evidence="1" type="ORF">PUN28_000247</name>
</gene>
<evidence type="ECO:0000313" key="1">
    <source>
        <dbReference type="EMBL" id="KAL0132323.1"/>
    </source>
</evidence>
<organism evidence="1 2">
    <name type="scientific">Cardiocondyla obscurior</name>
    <dbReference type="NCBI Taxonomy" id="286306"/>
    <lineage>
        <taxon>Eukaryota</taxon>
        <taxon>Metazoa</taxon>
        <taxon>Ecdysozoa</taxon>
        <taxon>Arthropoda</taxon>
        <taxon>Hexapoda</taxon>
        <taxon>Insecta</taxon>
        <taxon>Pterygota</taxon>
        <taxon>Neoptera</taxon>
        <taxon>Endopterygota</taxon>
        <taxon>Hymenoptera</taxon>
        <taxon>Apocrita</taxon>
        <taxon>Aculeata</taxon>
        <taxon>Formicoidea</taxon>
        <taxon>Formicidae</taxon>
        <taxon>Myrmicinae</taxon>
        <taxon>Cardiocondyla</taxon>
    </lineage>
</organism>
<keyword evidence="2" id="KW-1185">Reference proteome</keyword>
<accession>A0AAW2GYD0</accession>
<dbReference type="EMBL" id="JADYXP020000001">
    <property type="protein sequence ID" value="KAL0132323.1"/>
    <property type="molecule type" value="Genomic_DNA"/>
</dbReference>